<evidence type="ECO:0000256" key="1">
    <source>
        <dbReference type="ARBA" id="ARBA00022603"/>
    </source>
</evidence>
<dbReference type="GO" id="GO:0003886">
    <property type="term" value="F:DNA (cytosine-5-)-methyltransferase activity"/>
    <property type="evidence" value="ECO:0007669"/>
    <property type="project" value="UniProtKB-EC"/>
</dbReference>
<dbReference type="Proteomes" id="UP000598775">
    <property type="component" value="Unassembled WGS sequence"/>
</dbReference>
<dbReference type="PANTHER" id="PTHR10629:SF50">
    <property type="entry name" value="DNA (CYTOSINE-5)-METHYLTRANSFERASE CMT3"/>
    <property type="match status" value="1"/>
</dbReference>
<organism evidence="8 9">
    <name type="scientific">Subtercola lobariae</name>
    <dbReference type="NCBI Taxonomy" id="1588641"/>
    <lineage>
        <taxon>Bacteria</taxon>
        <taxon>Bacillati</taxon>
        <taxon>Actinomycetota</taxon>
        <taxon>Actinomycetes</taxon>
        <taxon>Micrococcales</taxon>
        <taxon>Microbacteriaceae</taxon>
        <taxon>Subtercola</taxon>
    </lineage>
</organism>
<comment type="caution">
    <text evidence="8">The sequence shown here is derived from an EMBL/GenBank/DDBJ whole genome shotgun (WGS) entry which is preliminary data.</text>
</comment>
<feature type="active site" evidence="5">
    <location>
        <position position="75"/>
    </location>
</feature>
<comment type="catalytic activity">
    <reaction evidence="7">
        <text>a 2'-deoxycytidine in DNA + S-adenosyl-L-methionine = a 5-methyl-2'-deoxycytidine in DNA + S-adenosyl-L-homocysteine + H(+)</text>
        <dbReference type="Rhea" id="RHEA:13681"/>
        <dbReference type="Rhea" id="RHEA-COMP:11369"/>
        <dbReference type="Rhea" id="RHEA-COMP:11370"/>
        <dbReference type="ChEBI" id="CHEBI:15378"/>
        <dbReference type="ChEBI" id="CHEBI:57856"/>
        <dbReference type="ChEBI" id="CHEBI:59789"/>
        <dbReference type="ChEBI" id="CHEBI:85452"/>
        <dbReference type="ChEBI" id="CHEBI:85454"/>
        <dbReference type="EC" id="2.1.1.37"/>
    </reaction>
</comment>
<keyword evidence="1 5" id="KW-0489">Methyltransferase</keyword>
<dbReference type="GO" id="GO:0003677">
    <property type="term" value="F:DNA binding"/>
    <property type="evidence" value="ECO:0007669"/>
    <property type="project" value="TreeGrafter"/>
</dbReference>
<dbReference type="SUPFAM" id="SSF53335">
    <property type="entry name" value="S-adenosyl-L-methionine-dependent methyltransferases"/>
    <property type="match status" value="1"/>
</dbReference>
<evidence type="ECO:0000313" key="8">
    <source>
        <dbReference type="EMBL" id="GGF15278.1"/>
    </source>
</evidence>
<name>A0A917EUU8_9MICO</name>
<keyword evidence="2 5" id="KW-0808">Transferase</keyword>
<proteinExistence type="inferred from homology"/>
<dbReference type="InterPro" id="IPR031303">
    <property type="entry name" value="C5_meth_CS"/>
</dbReference>
<dbReference type="PANTHER" id="PTHR10629">
    <property type="entry name" value="CYTOSINE-SPECIFIC METHYLTRANSFERASE"/>
    <property type="match status" value="1"/>
</dbReference>
<comment type="similarity">
    <text evidence="5 6">Belongs to the class I-like SAM-binding methyltransferase superfamily. C5-methyltransferase family.</text>
</comment>
<reference evidence="8 9" key="1">
    <citation type="journal article" date="2014" name="Int. J. Syst. Evol. Microbiol.">
        <title>Complete genome sequence of Corynebacterium casei LMG S-19264T (=DSM 44701T), isolated from a smear-ripened cheese.</title>
        <authorList>
            <consortium name="US DOE Joint Genome Institute (JGI-PGF)"/>
            <person name="Walter F."/>
            <person name="Albersmeier A."/>
            <person name="Kalinowski J."/>
            <person name="Ruckert C."/>
        </authorList>
    </citation>
    <scope>NUCLEOTIDE SEQUENCE [LARGE SCALE GENOMIC DNA]</scope>
    <source>
        <strain evidence="8 9">CGMCC 1.12976</strain>
    </source>
</reference>
<keyword evidence="4" id="KW-0680">Restriction system</keyword>
<dbReference type="GO" id="GO:0032259">
    <property type="term" value="P:methylation"/>
    <property type="evidence" value="ECO:0007669"/>
    <property type="project" value="UniProtKB-KW"/>
</dbReference>
<dbReference type="InterPro" id="IPR029063">
    <property type="entry name" value="SAM-dependent_MTases_sf"/>
</dbReference>
<dbReference type="InterPro" id="IPR018117">
    <property type="entry name" value="C5_DNA_meth_AS"/>
</dbReference>
<evidence type="ECO:0000256" key="4">
    <source>
        <dbReference type="ARBA" id="ARBA00022747"/>
    </source>
</evidence>
<dbReference type="NCBIfam" id="TIGR00675">
    <property type="entry name" value="dcm"/>
    <property type="match status" value="1"/>
</dbReference>
<sequence>MHPETPILSLFSGVGGFELGFRKAGFSGEIHAYENWGAARAVLEHRLPNSVLHEDVRGIPNDLHNAEIVFGGFPCTDLSQAGRQAGIQGSASGLILGVLEAVQRARPEWVLLENVPNMLWLKQGNAMEVITGALSTAGYKWAYRMLDAQHFGVAQRRKRVFILASLHQDPSRVLFRDLNVLGRSTGPVSKARAEANGFYWTEGNRGVGWGAGVVPTIKGSTTAGIPSSPAVWIPRAEPELRFRTPSIESLEMLQGFRAGWTSAAPTRDRWKLVGNAVAVPVVRWIADGLRAYDRLSPVGIDSRLSKSSGWDWAGVSAGSGKATGKIPTHLNTGSLPRRHSLARLLQTRGSHALSAGAARGFAGRLGRSRLTYDRDFMNDLMEYSRA</sequence>
<dbReference type="Gene3D" id="3.40.50.150">
    <property type="entry name" value="Vaccinia Virus protein VP39"/>
    <property type="match status" value="1"/>
</dbReference>
<dbReference type="InterPro" id="IPR050390">
    <property type="entry name" value="C5-Methyltransferase"/>
</dbReference>
<dbReference type="PROSITE" id="PS00094">
    <property type="entry name" value="C5_MTASE_1"/>
    <property type="match status" value="1"/>
</dbReference>
<dbReference type="PROSITE" id="PS51679">
    <property type="entry name" value="SAM_MT_C5"/>
    <property type="match status" value="1"/>
</dbReference>
<protein>
    <recommendedName>
        <fullName evidence="7">Cytosine-specific methyltransferase</fullName>
        <ecNumber evidence="7">2.1.1.37</ecNumber>
    </recommendedName>
</protein>
<evidence type="ECO:0000256" key="2">
    <source>
        <dbReference type="ARBA" id="ARBA00022679"/>
    </source>
</evidence>
<evidence type="ECO:0000256" key="5">
    <source>
        <dbReference type="PROSITE-ProRule" id="PRU01016"/>
    </source>
</evidence>
<dbReference type="AlphaFoldDB" id="A0A917EUU8"/>
<dbReference type="GO" id="GO:0044027">
    <property type="term" value="P:negative regulation of gene expression via chromosomal CpG island methylation"/>
    <property type="evidence" value="ECO:0007669"/>
    <property type="project" value="TreeGrafter"/>
</dbReference>
<dbReference type="GO" id="GO:0009307">
    <property type="term" value="P:DNA restriction-modification system"/>
    <property type="evidence" value="ECO:0007669"/>
    <property type="project" value="UniProtKB-KW"/>
</dbReference>
<evidence type="ECO:0000313" key="9">
    <source>
        <dbReference type="Proteomes" id="UP000598775"/>
    </source>
</evidence>
<accession>A0A917EUU8</accession>
<dbReference type="EC" id="2.1.1.37" evidence="7"/>
<dbReference type="PRINTS" id="PR00105">
    <property type="entry name" value="C5METTRFRASE"/>
</dbReference>
<dbReference type="Pfam" id="PF00145">
    <property type="entry name" value="DNA_methylase"/>
    <property type="match status" value="1"/>
</dbReference>
<keyword evidence="9" id="KW-1185">Reference proteome</keyword>
<dbReference type="InterPro" id="IPR001525">
    <property type="entry name" value="C5_MeTfrase"/>
</dbReference>
<evidence type="ECO:0000256" key="6">
    <source>
        <dbReference type="RuleBase" id="RU000416"/>
    </source>
</evidence>
<dbReference type="EMBL" id="BMGP01000001">
    <property type="protein sequence ID" value="GGF15278.1"/>
    <property type="molecule type" value="Genomic_DNA"/>
</dbReference>
<evidence type="ECO:0000256" key="3">
    <source>
        <dbReference type="ARBA" id="ARBA00022691"/>
    </source>
</evidence>
<evidence type="ECO:0000256" key="7">
    <source>
        <dbReference type="RuleBase" id="RU000417"/>
    </source>
</evidence>
<dbReference type="RefSeq" id="WP_188673530.1">
    <property type="nucleotide sequence ID" value="NZ_BMGP01000001.1"/>
</dbReference>
<gene>
    <name evidence="8" type="primary">ydiP</name>
    <name evidence="8" type="ORF">GCM10011399_06380</name>
</gene>
<dbReference type="PROSITE" id="PS00095">
    <property type="entry name" value="C5_MTASE_2"/>
    <property type="match status" value="1"/>
</dbReference>
<keyword evidence="3 5" id="KW-0949">S-adenosyl-L-methionine</keyword>